<accession>A0AAJ1YFK3</accession>
<evidence type="ECO:0000313" key="1">
    <source>
        <dbReference type="EMBL" id="MDQ9128731.1"/>
    </source>
</evidence>
<sequence length="76" mass="8909">MGKDMKSKRDEINVEMAELKKRIGNMLIYITSPDDELAGSYKEVTADQYYYMSQYYDCLAQRLRLIDNSLIVEDQS</sequence>
<dbReference type="EMBL" id="JAVIGA010000026">
    <property type="protein sequence ID" value="MDQ9128731.1"/>
    <property type="molecule type" value="Genomic_DNA"/>
</dbReference>
<organism evidence="1 2">
    <name type="scientific">Serratia fonticola</name>
    <dbReference type="NCBI Taxonomy" id="47917"/>
    <lineage>
        <taxon>Bacteria</taxon>
        <taxon>Pseudomonadati</taxon>
        <taxon>Pseudomonadota</taxon>
        <taxon>Gammaproteobacteria</taxon>
        <taxon>Enterobacterales</taxon>
        <taxon>Yersiniaceae</taxon>
        <taxon>Serratia</taxon>
    </lineage>
</organism>
<dbReference type="Pfam" id="PF21825">
    <property type="entry name" value="crAss001_48"/>
    <property type="match status" value="1"/>
</dbReference>
<dbReference type="Proteomes" id="UP001224622">
    <property type="component" value="Unassembled WGS sequence"/>
</dbReference>
<dbReference type="AlphaFoldDB" id="A0AAJ1YFK3"/>
<comment type="caution">
    <text evidence="1">The sequence shown here is derived from an EMBL/GenBank/DDBJ whole genome shotgun (WGS) entry which is preliminary data.</text>
</comment>
<gene>
    <name evidence="1" type="ORF">RDT67_20135</name>
</gene>
<proteinExistence type="predicted"/>
<reference evidence="1" key="1">
    <citation type="submission" date="2023-08" db="EMBL/GenBank/DDBJ databases">
        <title>The Comparative Genomic Analysis of Yersiniaceae from Polar Regions.</title>
        <authorList>
            <person name="Goncharov A."/>
            <person name="Aslanov B."/>
            <person name="Kolodzhieva V."/>
            <person name="Azarov D."/>
            <person name="Mochov A."/>
            <person name="Lebedeva E."/>
        </authorList>
    </citation>
    <scope>NUCLEOTIDE SEQUENCE</scope>
    <source>
        <strain evidence="1">Vf</strain>
    </source>
</reference>
<dbReference type="RefSeq" id="WP_309048164.1">
    <property type="nucleotide sequence ID" value="NZ_JAVIGA010000026.1"/>
</dbReference>
<evidence type="ECO:0000313" key="2">
    <source>
        <dbReference type="Proteomes" id="UP001224622"/>
    </source>
</evidence>
<dbReference type="InterPro" id="IPR054052">
    <property type="entry name" value="Y16Q-like"/>
</dbReference>
<protein>
    <submittedName>
        <fullName evidence="1">Uncharacterized protein</fullName>
    </submittedName>
</protein>
<name>A0AAJ1YFK3_SERFO</name>